<feature type="region of interest" description="Disordered" evidence="1">
    <location>
        <begin position="25"/>
        <end position="45"/>
    </location>
</feature>
<dbReference type="EMBL" id="KQ243493">
    <property type="protein sequence ID" value="KNC75658.1"/>
    <property type="molecule type" value="Genomic_DNA"/>
</dbReference>
<reference evidence="2 3" key="1">
    <citation type="submission" date="2011-02" db="EMBL/GenBank/DDBJ databases">
        <title>The Genome Sequence of Sphaeroforma arctica JP610.</title>
        <authorList>
            <consortium name="The Broad Institute Genome Sequencing Platform"/>
            <person name="Russ C."/>
            <person name="Cuomo C."/>
            <person name="Young S.K."/>
            <person name="Zeng Q."/>
            <person name="Gargeya S."/>
            <person name="Alvarado L."/>
            <person name="Berlin A."/>
            <person name="Chapman S.B."/>
            <person name="Chen Z."/>
            <person name="Freedman E."/>
            <person name="Gellesch M."/>
            <person name="Goldberg J."/>
            <person name="Griggs A."/>
            <person name="Gujja S."/>
            <person name="Heilman E."/>
            <person name="Heiman D."/>
            <person name="Howarth C."/>
            <person name="Mehta T."/>
            <person name="Neiman D."/>
            <person name="Pearson M."/>
            <person name="Roberts A."/>
            <person name="Saif S."/>
            <person name="Shea T."/>
            <person name="Shenoy N."/>
            <person name="Sisk P."/>
            <person name="Stolte C."/>
            <person name="Sykes S."/>
            <person name="White J."/>
            <person name="Yandava C."/>
            <person name="Burger G."/>
            <person name="Gray M.W."/>
            <person name="Holland P.W.H."/>
            <person name="King N."/>
            <person name="Lang F.B.F."/>
            <person name="Roger A.J."/>
            <person name="Ruiz-Trillo I."/>
            <person name="Haas B."/>
            <person name="Nusbaum C."/>
            <person name="Birren B."/>
        </authorList>
    </citation>
    <scope>NUCLEOTIDE SEQUENCE [LARGE SCALE GENOMIC DNA]</scope>
    <source>
        <strain evidence="2 3">JP610</strain>
    </source>
</reference>
<feature type="compositionally biased region" description="Basic residues" evidence="1">
    <location>
        <begin position="27"/>
        <end position="37"/>
    </location>
</feature>
<gene>
    <name evidence="2" type="ORF">SARC_11819</name>
</gene>
<dbReference type="AlphaFoldDB" id="A0A0L0FI08"/>
<sequence>MSFAMSLSMRRCVVGSHSISQLAVRGKMGKKGAKKGGKTAEQNVSEYEKRRDMMAGLMDYIEPKPREASKLTAE</sequence>
<evidence type="ECO:0000313" key="3">
    <source>
        <dbReference type="Proteomes" id="UP000054560"/>
    </source>
</evidence>
<proteinExistence type="predicted"/>
<accession>A0A0L0FI08</accession>
<evidence type="ECO:0000313" key="2">
    <source>
        <dbReference type="EMBL" id="KNC75658.1"/>
    </source>
</evidence>
<dbReference type="RefSeq" id="XP_014149560.1">
    <property type="nucleotide sequence ID" value="XM_014294085.1"/>
</dbReference>
<dbReference type="GeneID" id="25912323"/>
<dbReference type="Proteomes" id="UP000054560">
    <property type="component" value="Unassembled WGS sequence"/>
</dbReference>
<name>A0A0L0FI08_9EUKA</name>
<evidence type="ECO:0000256" key="1">
    <source>
        <dbReference type="SAM" id="MobiDB-lite"/>
    </source>
</evidence>
<feature type="non-terminal residue" evidence="2">
    <location>
        <position position="74"/>
    </location>
</feature>
<protein>
    <submittedName>
        <fullName evidence="2">Uncharacterized protein</fullName>
    </submittedName>
</protein>
<organism evidence="2 3">
    <name type="scientific">Sphaeroforma arctica JP610</name>
    <dbReference type="NCBI Taxonomy" id="667725"/>
    <lineage>
        <taxon>Eukaryota</taxon>
        <taxon>Ichthyosporea</taxon>
        <taxon>Ichthyophonida</taxon>
        <taxon>Sphaeroforma</taxon>
    </lineage>
</organism>
<keyword evidence="3" id="KW-1185">Reference proteome</keyword>